<evidence type="ECO:0000313" key="5">
    <source>
        <dbReference type="Proteomes" id="UP000055590"/>
    </source>
</evidence>
<dbReference type="RefSeq" id="WP_420806375.1">
    <property type="nucleotide sequence ID" value="NZ_CP012332.1"/>
</dbReference>
<dbReference type="InterPro" id="IPR000182">
    <property type="entry name" value="GNAT_dom"/>
</dbReference>
<name>A0A0K1PA41_9BACT</name>
<feature type="domain" description="N-acetyltransferase" evidence="3">
    <location>
        <begin position="7"/>
        <end position="157"/>
    </location>
</feature>
<dbReference type="SUPFAM" id="SSF55729">
    <property type="entry name" value="Acyl-CoA N-acyltransferases (Nat)"/>
    <property type="match status" value="1"/>
</dbReference>
<dbReference type="PANTHER" id="PTHR43877">
    <property type="entry name" value="AMINOALKYLPHOSPHONATE N-ACETYLTRANSFERASE-RELATED-RELATED"/>
    <property type="match status" value="1"/>
</dbReference>
<sequence>MVSQPEVEVRVVPVDGPGDFAAALAIREVVFIEEQRVPEEIERDDEDPTAHHVLAMVGGHAIGTGRLVELRSPPEGETGKWGRIGRMAVLVAHRHGRIGSKLLEELEAEARRRGLEGIVLHAQVYAHGFYQHGGYVDHGAIFDEAGIPHVEMRKRLSPTLAQQESPTD</sequence>
<dbReference type="Pfam" id="PF13673">
    <property type="entry name" value="Acetyltransf_10"/>
    <property type="match status" value="1"/>
</dbReference>
<evidence type="ECO:0000256" key="1">
    <source>
        <dbReference type="ARBA" id="ARBA00022679"/>
    </source>
</evidence>
<dbReference type="PROSITE" id="PS51186">
    <property type="entry name" value="GNAT"/>
    <property type="match status" value="1"/>
</dbReference>
<dbReference type="STRING" id="1391653.AKJ08_0772"/>
<keyword evidence="5" id="KW-1185">Reference proteome</keyword>
<dbReference type="InterPro" id="IPR016181">
    <property type="entry name" value="Acyl_CoA_acyltransferase"/>
</dbReference>
<accession>A0A0K1PA41</accession>
<keyword evidence="2" id="KW-0012">Acyltransferase</keyword>
<dbReference type="InterPro" id="IPR050832">
    <property type="entry name" value="Bact_Acetyltransf"/>
</dbReference>
<organism evidence="4 5">
    <name type="scientific">Vulgatibacter incomptus</name>
    <dbReference type="NCBI Taxonomy" id="1391653"/>
    <lineage>
        <taxon>Bacteria</taxon>
        <taxon>Pseudomonadati</taxon>
        <taxon>Myxococcota</taxon>
        <taxon>Myxococcia</taxon>
        <taxon>Myxococcales</taxon>
        <taxon>Cystobacterineae</taxon>
        <taxon>Vulgatibacteraceae</taxon>
        <taxon>Vulgatibacter</taxon>
    </lineage>
</organism>
<dbReference type="AlphaFoldDB" id="A0A0K1PA41"/>
<dbReference type="Gene3D" id="3.40.630.30">
    <property type="match status" value="1"/>
</dbReference>
<dbReference type="PATRIC" id="fig|1391653.3.peg.792"/>
<keyword evidence="1" id="KW-0808">Transferase</keyword>
<dbReference type="Proteomes" id="UP000055590">
    <property type="component" value="Chromosome"/>
</dbReference>
<evidence type="ECO:0000256" key="2">
    <source>
        <dbReference type="ARBA" id="ARBA00023315"/>
    </source>
</evidence>
<evidence type="ECO:0000259" key="3">
    <source>
        <dbReference type="PROSITE" id="PS51186"/>
    </source>
</evidence>
<protein>
    <submittedName>
        <fullName evidence="4">4-hydroxybenzoyl-CoA thioesterase family active site protein</fullName>
    </submittedName>
</protein>
<dbReference type="CDD" id="cd04301">
    <property type="entry name" value="NAT_SF"/>
    <property type="match status" value="1"/>
</dbReference>
<dbReference type="GO" id="GO:0016747">
    <property type="term" value="F:acyltransferase activity, transferring groups other than amino-acyl groups"/>
    <property type="evidence" value="ECO:0007669"/>
    <property type="project" value="InterPro"/>
</dbReference>
<evidence type="ECO:0000313" key="4">
    <source>
        <dbReference type="EMBL" id="AKU90385.1"/>
    </source>
</evidence>
<dbReference type="EMBL" id="CP012332">
    <property type="protein sequence ID" value="AKU90385.1"/>
    <property type="molecule type" value="Genomic_DNA"/>
</dbReference>
<reference evidence="4 5" key="1">
    <citation type="submission" date="2015-08" db="EMBL/GenBank/DDBJ databases">
        <authorList>
            <person name="Babu N.S."/>
            <person name="Beckwith C.J."/>
            <person name="Beseler K.G."/>
            <person name="Brison A."/>
            <person name="Carone J.V."/>
            <person name="Caskin T.P."/>
            <person name="Diamond M."/>
            <person name="Durham M.E."/>
            <person name="Foxe J.M."/>
            <person name="Go M."/>
            <person name="Henderson B.A."/>
            <person name="Jones I.B."/>
            <person name="McGettigan J.A."/>
            <person name="Micheletti S.J."/>
            <person name="Nasrallah M.E."/>
            <person name="Ortiz D."/>
            <person name="Piller C.R."/>
            <person name="Privatt S.R."/>
            <person name="Schneider S.L."/>
            <person name="Sharp S."/>
            <person name="Smith T.C."/>
            <person name="Stanton J.D."/>
            <person name="Ullery H.E."/>
            <person name="Wilson R.J."/>
            <person name="Serrano M.G."/>
            <person name="Buck G."/>
            <person name="Lee V."/>
            <person name="Wang Y."/>
            <person name="Carvalho R."/>
            <person name="Voegtly L."/>
            <person name="Shi R."/>
            <person name="Duckworth R."/>
            <person name="Johnson A."/>
            <person name="Loviza R."/>
            <person name="Walstead R."/>
            <person name="Shah Z."/>
            <person name="Kiflezghi M."/>
            <person name="Wade K."/>
            <person name="Ball S.L."/>
            <person name="Bradley K.W."/>
            <person name="Asai D.J."/>
            <person name="Bowman C.A."/>
            <person name="Russell D.A."/>
            <person name="Pope W.H."/>
            <person name="Jacobs-Sera D."/>
            <person name="Hendrix R.W."/>
            <person name="Hatfull G.F."/>
        </authorList>
    </citation>
    <scope>NUCLEOTIDE SEQUENCE [LARGE SCALE GENOMIC DNA]</scope>
    <source>
        <strain evidence="4 5">DSM 27710</strain>
    </source>
</reference>
<dbReference type="KEGG" id="vin:AKJ08_0772"/>
<proteinExistence type="predicted"/>
<gene>
    <name evidence="4" type="ORF">AKJ08_0772</name>
</gene>